<dbReference type="EMBL" id="NQVE01000124">
    <property type="protein sequence ID" value="RAL46252.1"/>
    <property type="molecule type" value="Genomic_DNA"/>
</dbReference>
<dbReference type="InterPro" id="IPR036322">
    <property type="entry name" value="WD40_repeat_dom_sf"/>
</dbReference>
<dbReference type="InterPro" id="IPR017904">
    <property type="entry name" value="ADF/Cofilin"/>
</dbReference>
<dbReference type="PROSITE" id="PS50082">
    <property type="entry name" value="WD_REPEATS_2"/>
    <property type="match status" value="4"/>
</dbReference>
<dbReference type="SUPFAM" id="SSF50978">
    <property type="entry name" value="WD40 repeat-like"/>
    <property type="match status" value="1"/>
</dbReference>
<organism evidence="9 10">
    <name type="scientific">Cuscuta australis</name>
    <dbReference type="NCBI Taxonomy" id="267555"/>
    <lineage>
        <taxon>Eukaryota</taxon>
        <taxon>Viridiplantae</taxon>
        <taxon>Streptophyta</taxon>
        <taxon>Embryophyta</taxon>
        <taxon>Tracheophyta</taxon>
        <taxon>Spermatophyta</taxon>
        <taxon>Magnoliopsida</taxon>
        <taxon>eudicotyledons</taxon>
        <taxon>Gunneridae</taxon>
        <taxon>Pentapetalae</taxon>
        <taxon>asterids</taxon>
        <taxon>lamiids</taxon>
        <taxon>Solanales</taxon>
        <taxon>Convolvulaceae</taxon>
        <taxon>Cuscuteae</taxon>
        <taxon>Cuscuta</taxon>
        <taxon>Cuscuta subgen. Grammica</taxon>
        <taxon>Cuscuta sect. Cleistogrammica</taxon>
    </lineage>
</organism>
<dbReference type="FunFam" id="2.130.10.10:FF:000012">
    <property type="entry name" value="Putative pleiotropic regulator 1"/>
    <property type="match status" value="1"/>
</dbReference>
<dbReference type="InterPro" id="IPR029006">
    <property type="entry name" value="ADF-H/Gelsolin-like_dom_sf"/>
</dbReference>
<dbReference type="PRINTS" id="PR00320">
    <property type="entry name" value="GPROTEINBRPT"/>
</dbReference>
<feature type="repeat" description="WD" evidence="6">
    <location>
        <begin position="475"/>
        <end position="516"/>
    </location>
</feature>
<dbReference type="PROSITE" id="PS50294">
    <property type="entry name" value="WD_REPEATS_REGION"/>
    <property type="match status" value="4"/>
</dbReference>
<feature type="repeat" description="WD" evidence="6">
    <location>
        <begin position="559"/>
        <end position="600"/>
    </location>
</feature>
<dbReference type="InterPro" id="IPR015943">
    <property type="entry name" value="WD40/YVTN_repeat-like_dom_sf"/>
</dbReference>
<comment type="similarity">
    <text evidence="1">Belongs to the actin-binding proteins ADF family.</text>
</comment>
<feature type="region of interest" description="Disordered" evidence="7">
    <location>
        <begin position="727"/>
        <end position="747"/>
    </location>
</feature>
<feature type="repeat" description="WD" evidence="6">
    <location>
        <begin position="517"/>
        <end position="558"/>
    </location>
</feature>
<dbReference type="InterPro" id="IPR045241">
    <property type="entry name" value="Prp46/PLRG1-like"/>
</dbReference>
<keyword evidence="4" id="KW-0009">Actin-binding</keyword>
<dbReference type="Gene3D" id="3.40.20.10">
    <property type="entry name" value="Severin"/>
    <property type="match status" value="1"/>
</dbReference>
<dbReference type="PROSITE" id="PS51263">
    <property type="entry name" value="ADF_H"/>
    <property type="match status" value="1"/>
</dbReference>
<dbReference type="PANTHER" id="PTHR19923:SF0">
    <property type="entry name" value="PLEIOTROPIC REGULATOR 1"/>
    <property type="match status" value="1"/>
</dbReference>
<dbReference type="GO" id="GO:0003779">
    <property type="term" value="F:actin binding"/>
    <property type="evidence" value="ECO:0007669"/>
    <property type="project" value="UniProtKB-KW"/>
</dbReference>
<evidence type="ECO:0000256" key="2">
    <source>
        <dbReference type="ARBA" id="ARBA00022574"/>
    </source>
</evidence>
<evidence type="ECO:0000256" key="6">
    <source>
        <dbReference type="PROSITE-ProRule" id="PRU00221"/>
    </source>
</evidence>
<feature type="domain" description="ADF-H" evidence="8">
    <location>
        <begin position="51"/>
        <end position="187"/>
    </location>
</feature>
<feature type="region of interest" description="Disordered" evidence="7">
    <location>
        <begin position="326"/>
        <end position="400"/>
    </location>
</feature>
<dbReference type="Gene3D" id="2.130.10.10">
    <property type="entry name" value="YVTN repeat-like/Quinoprotein amine dehydrogenase"/>
    <property type="match status" value="1"/>
</dbReference>
<dbReference type="Pfam" id="PF00241">
    <property type="entry name" value="Cofilin_ADF"/>
    <property type="match status" value="1"/>
</dbReference>
<dbReference type="GO" id="GO:0030042">
    <property type="term" value="P:actin filament depolymerization"/>
    <property type="evidence" value="ECO:0007669"/>
    <property type="project" value="InterPro"/>
</dbReference>
<comment type="similarity">
    <text evidence="5">Belongs to the WD repeat PRL1/PRL2 family.</text>
</comment>
<evidence type="ECO:0000256" key="5">
    <source>
        <dbReference type="ARBA" id="ARBA00025726"/>
    </source>
</evidence>
<evidence type="ECO:0000259" key="8">
    <source>
        <dbReference type="PROSITE" id="PS51263"/>
    </source>
</evidence>
<dbReference type="PROSITE" id="PS00678">
    <property type="entry name" value="WD_REPEATS_1"/>
    <property type="match status" value="2"/>
</dbReference>
<dbReference type="SUPFAM" id="SSF55753">
    <property type="entry name" value="Actin depolymerizing proteins"/>
    <property type="match status" value="1"/>
</dbReference>
<dbReference type="SMART" id="SM00320">
    <property type="entry name" value="WD40"/>
    <property type="match status" value="7"/>
</dbReference>
<keyword evidence="10" id="KW-1185">Reference proteome</keyword>
<protein>
    <recommendedName>
        <fullName evidence="8">ADF-H domain-containing protein</fullName>
    </recommendedName>
</protein>
<dbReference type="InterPro" id="IPR001680">
    <property type="entry name" value="WD40_rpt"/>
</dbReference>
<dbReference type="CDD" id="cd00200">
    <property type="entry name" value="WD40"/>
    <property type="match status" value="1"/>
</dbReference>
<dbReference type="GO" id="GO:0015629">
    <property type="term" value="C:actin cytoskeleton"/>
    <property type="evidence" value="ECO:0007669"/>
    <property type="project" value="InterPro"/>
</dbReference>
<dbReference type="PANTHER" id="PTHR19923">
    <property type="entry name" value="WD40 REPEAT PROTEINPRL1/PRL2-RELATED"/>
    <property type="match status" value="1"/>
</dbReference>
<reference evidence="9 10" key="1">
    <citation type="submission" date="2018-06" db="EMBL/GenBank/DDBJ databases">
        <title>The Genome of Cuscuta australis (Dodder) Provides Insight into the Evolution of Plant Parasitism.</title>
        <authorList>
            <person name="Liu H."/>
        </authorList>
    </citation>
    <scope>NUCLEOTIDE SEQUENCE [LARGE SCALE GENOMIC DNA]</scope>
    <source>
        <strain evidence="10">cv. Yunnan</strain>
        <tissue evidence="9">Vines</tissue>
    </source>
</reference>
<dbReference type="Proteomes" id="UP000249390">
    <property type="component" value="Unassembled WGS sequence"/>
</dbReference>
<dbReference type="GO" id="GO:0000398">
    <property type="term" value="P:mRNA splicing, via spliceosome"/>
    <property type="evidence" value="ECO:0007669"/>
    <property type="project" value="InterPro"/>
</dbReference>
<comment type="caution">
    <text evidence="9">The sequence shown here is derived from an EMBL/GenBank/DDBJ whole genome shotgun (WGS) entry which is preliminary data.</text>
</comment>
<evidence type="ECO:0000256" key="7">
    <source>
        <dbReference type="SAM" id="MobiDB-lite"/>
    </source>
</evidence>
<evidence type="ECO:0000256" key="3">
    <source>
        <dbReference type="ARBA" id="ARBA00022737"/>
    </source>
</evidence>
<dbReference type="CDD" id="cd11286">
    <property type="entry name" value="ADF_cofilin_like"/>
    <property type="match status" value="1"/>
</dbReference>
<dbReference type="SMART" id="SM00102">
    <property type="entry name" value="ADF"/>
    <property type="match status" value="1"/>
</dbReference>
<evidence type="ECO:0000313" key="10">
    <source>
        <dbReference type="Proteomes" id="UP000249390"/>
    </source>
</evidence>
<keyword evidence="3" id="KW-0677">Repeat</keyword>
<gene>
    <name evidence="9" type="ORF">DM860_016685</name>
</gene>
<dbReference type="InterPro" id="IPR020472">
    <property type="entry name" value="WD40_PAC1"/>
</dbReference>
<dbReference type="Pfam" id="PF00400">
    <property type="entry name" value="WD40"/>
    <property type="match status" value="6"/>
</dbReference>
<dbReference type="AlphaFoldDB" id="A0A328DKI5"/>
<evidence type="ECO:0000313" key="9">
    <source>
        <dbReference type="EMBL" id="RAL46252.1"/>
    </source>
</evidence>
<sequence>MHNQISTSVKCTEGHAVKMEGGELTDSGISGWRERESMAGFGREIRSANSASGVGVIDDCKLRFMELKSKRNFRYIIFKIDRSSQAVVVDKLGSHNETHHDFTNSLPSDDCRFAVFDYNFTTQENMQRSRIFFKEKKLGCASLSLPVLCCAAVERFCVSPISESHFVFFTSAAAAALRSSVIPTSSQALKQRPDSGEAKKGANFRQFRETVTPSSSILSSYFLSFDLIIPVLLQPARSRGLILFQGHPDGSWKGHCEKLDLAMPGVATMDSELPVEPQSLKKLSFKSQKHALDFFSPLHGHIPPPDPESKRIRTSHKLNIEYGAITTQSHSNSKAGSESQGQKPSAPSNALALPGPENARDPHKGVSENVLAVGPTLQPKSTMDGFSSKSSTAAVLSNPSSERNLTTAAIMERIPSKWPRPVWHPPWKNYRVISGHLGWVRSVAVDPSNTWFCTGSADRTIKIWDLASGTLKLTLTGHIEQIRGLAVSSKHTYMFSAGDDKQVKCWDLEQNKVIRSYHGHLSGVYCLALHPVLDILFTGGRDSVCRVWDIRSKMQIHALSGHDETVCSVLSRPLDPQVITGSHDSTIKFWDLRNGKTMSTLTHHKKSVRAMSLHPTEDAFASASADNIKKFNLPKGEFLHNMLSQQKTIINAMAVNNDGVMVTGGDNGSLWYWDWRSGHNFQQAQTIVQPGSLESEAGIYSMTYDVSGSRLITCEADKTIKMWKEDENATPETHPLHFKPPRDIRRF</sequence>
<dbReference type="GO" id="GO:0071011">
    <property type="term" value="C:precatalytic spliceosome"/>
    <property type="evidence" value="ECO:0007669"/>
    <property type="project" value="TreeGrafter"/>
</dbReference>
<feature type="compositionally biased region" description="Polar residues" evidence="7">
    <location>
        <begin position="378"/>
        <end position="400"/>
    </location>
</feature>
<dbReference type="GO" id="GO:0071013">
    <property type="term" value="C:catalytic step 2 spliceosome"/>
    <property type="evidence" value="ECO:0007669"/>
    <property type="project" value="TreeGrafter"/>
</dbReference>
<evidence type="ECO:0000256" key="1">
    <source>
        <dbReference type="ARBA" id="ARBA00006844"/>
    </source>
</evidence>
<dbReference type="GO" id="GO:0000974">
    <property type="term" value="C:Prp19 complex"/>
    <property type="evidence" value="ECO:0007669"/>
    <property type="project" value="TreeGrafter"/>
</dbReference>
<feature type="repeat" description="WD" evidence="6">
    <location>
        <begin position="433"/>
        <end position="474"/>
    </location>
</feature>
<feature type="compositionally biased region" description="Polar residues" evidence="7">
    <location>
        <begin position="326"/>
        <end position="348"/>
    </location>
</feature>
<dbReference type="InterPro" id="IPR002108">
    <property type="entry name" value="ADF-H"/>
</dbReference>
<keyword evidence="2 6" id="KW-0853">WD repeat</keyword>
<name>A0A328DKI5_9ASTE</name>
<accession>A0A328DKI5</accession>
<dbReference type="InterPro" id="IPR019775">
    <property type="entry name" value="WD40_repeat_CS"/>
</dbReference>
<evidence type="ECO:0000256" key="4">
    <source>
        <dbReference type="ARBA" id="ARBA00023203"/>
    </source>
</evidence>
<proteinExistence type="inferred from homology"/>